<name>A0A934W916_9BURK</name>
<dbReference type="InterPro" id="IPR017853">
    <property type="entry name" value="GH"/>
</dbReference>
<keyword evidence="3" id="KW-0326">Glycosidase</keyword>
<dbReference type="Gene3D" id="2.60.40.10">
    <property type="entry name" value="Immunoglobulins"/>
    <property type="match status" value="1"/>
</dbReference>
<dbReference type="InterPro" id="IPR014756">
    <property type="entry name" value="Ig_E-set"/>
</dbReference>
<dbReference type="SUPFAM" id="SSF51011">
    <property type="entry name" value="Glycosyl hydrolase domain"/>
    <property type="match status" value="1"/>
</dbReference>
<dbReference type="InterPro" id="IPR013780">
    <property type="entry name" value="Glyco_hydro_b"/>
</dbReference>
<comment type="similarity">
    <text evidence="1">Belongs to the glycosyl hydrolase 13 family.</text>
</comment>
<evidence type="ECO:0000313" key="6">
    <source>
        <dbReference type="EMBL" id="MBK4738235.1"/>
    </source>
</evidence>
<dbReference type="InterPro" id="IPR006047">
    <property type="entry name" value="GH13_cat_dom"/>
</dbReference>
<dbReference type="InterPro" id="IPR004193">
    <property type="entry name" value="Glyco_hydro_13_N"/>
</dbReference>
<protein>
    <submittedName>
        <fullName evidence="6">Glycogen debranching protein GlgX</fullName>
    </submittedName>
</protein>
<dbReference type="RefSeq" id="WP_200597267.1">
    <property type="nucleotide sequence ID" value="NZ_JAEPBG010000018.1"/>
</dbReference>
<evidence type="ECO:0000256" key="4">
    <source>
        <dbReference type="SAM" id="MobiDB-lite"/>
    </source>
</evidence>
<dbReference type="InterPro" id="IPR044505">
    <property type="entry name" value="GlgX_Isoamylase_N_E_set"/>
</dbReference>
<evidence type="ECO:0000256" key="2">
    <source>
        <dbReference type="ARBA" id="ARBA00022801"/>
    </source>
</evidence>
<dbReference type="Pfam" id="PF02922">
    <property type="entry name" value="CBM_48"/>
    <property type="match status" value="1"/>
</dbReference>
<dbReference type="GO" id="GO:0004135">
    <property type="term" value="F:amylo-alpha-1,6-glucosidase activity"/>
    <property type="evidence" value="ECO:0007669"/>
    <property type="project" value="InterPro"/>
</dbReference>
<comment type="caution">
    <text evidence="6">The sequence shown here is derived from an EMBL/GenBank/DDBJ whole genome shotgun (WGS) entry which is preliminary data.</text>
</comment>
<dbReference type="GO" id="GO:0005980">
    <property type="term" value="P:glycogen catabolic process"/>
    <property type="evidence" value="ECO:0007669"/>
    <property type="project" value="InterPro"/>
</dbReference>
<gene>
    <name evidence="6" type="primary">glgX</name>
    <name evidence="6" type="ORF">JJB74_26735</name>
</gene>
<dbReference type="CDD" id="cd11326">
    <property type="entry name" value="AmyAc_Glg_debranch"/>
    <property type="match status" value="1"/>
</dbReference>
<evidence type="ECO:0000313" key="7">
    <source>
        <dbReference type="Proteomes" id="UP000622890"/>
    </source>
</evidence>
<keyword evidence="7" id="KW-1185">Reference proteome</keyword>
<feature type="region of interest" description="Disordered" evidence="4">
    <location>
        <begin position="477"/>
        <end position="503"/>
    </location>
</feature>
<dbReference type="CDD" id="cd02856">
    <property type="entry name" value="E_set_GDE_Isoamylase_N"/>
    <property type="match status" value="1"/>
</dbReference>
<feature type="compositionally biased region" description="Low complexity" evidence="4">
    <location>
        <begin position="717"/>
        <end position="732"/>
    </location>
</feature>
<proteinExistence type="inferred from homology"/>
<dbReference type="InterPro" id="IPR011837">
    <property type="entry name" value="Glycogen_debranch_GlgX"/>
</dbReference>
<dbReference type="PANTHER" id="PTHR43002">
    <property type="entry name" value="GLYCOGEN DEBRANCHING ENZYME"/>
    <property type="match status" value="1"/>
</dbReference>
<reference evidence="6" key="1">
    <citation type="submission" date="2021-01" db="EMBL/GenBank/DDBJ databases">
        <title>Genome sequence of strain Noviherbaspirillum sp. DKR-6.</title>
        <authorList>
            <person name="Chaudhary D.K."/>
        </authorList>
    </citation>
    <scope>NUCLEOTIDE SEQUENCE</scope>
    <source>
        <strain evidence="6">DKR-6</strain>
    </source>
</reference>
<dbReference type="AlphaFoldDB" id="A0A934W916"/>
<evidence type="ECO:0000256" key="1">
    <source>
        <dbReference type="ARBA" id="ARBA00008061"/>
    </source>
</evidence>
<dbReference type="InterPro" id="IPR013783">
    <property type="entry name" value="Ig-like_fold"/>
</dbReference>
<evidence type="ECO:0000259" key="5">
    <source>
        <dbReference type="SMART" id="SM00642"/>
    </source>
</evidence>
<organism evidence="6 7">
    <name type="scientific">Noviherbaspirillum pedocola</name>
    <dbReference type="NCBI Taxonomy" id="2801341"/>
    <lineage>
        <taxon>Bacteria</taxon>
        <taxon>Pseudomonadati</taxon>
        <taxon>Pseudomonadota</taxon>
        <taxon>Betaproteobacteria</taxon>
        <taxon>Burkholderiales</taxon>
        <taxon>Oxalobacteraceae</taxon>
        <taxon>Noviherbaspirillum</taxon>
    </lineage>
</organism>
<keyword evidence="2" id="KW-0378">Hydrolase</keyword>
<dbReference type="NCBIfam" id="TIGR02100">
    <property type="entry name" value="glgX_debranch"/>
    <property type="match status" value="1"/>
</dbReference>
<dbReference type="EMBL" id="JAEPBG010000018">
    <property type="protein sequence ID" value="MBK4738235.1"/>
    <property type="molecule type" value="Genomic_DNA"/>
</dbReference>
<dbReference type="SMART" id="SM00642">
    <property type="entry name" value="Aamy"/>
    <property type="match status" value="1"/>
</dbReference>
<sequence>MALARPQVRMLPGSPYPLGATPDGDGTNFAVFSAHAEKIELCLFDATGRREIARHALPECTDEIWHGYLPRVSPGQVYGYRAYGPYQPEQGHRFNHHKLLLDPYAKTIQGSLRWSDAVYGYRIESSRADLSFDRRDSAAFMPKAVVTEDFYHWGRDLPPETPWEKTIIYEAHLRGLTMQAPHIDTETRGTFAALADPRTIDYLVKLGITAIELLPVHAILQDRRLMEKKLRNYWGYNTLSFFAPEPRYLSNGQLNEMRHAIRQLHAAGIEVILDVVYNHTCEESELGPTLSWRGFDNASYYRLQAANARHCVNDTGCGNTLNLSHPRVLQMVTDSLRYWVEKFHVDGFRFDLGVTLGREAHGFDPNSGFFDAVRQDPVLSKVKLISEPWDIGPGGYQVGNHPPGFAEWNGRYRDDVRRFWKGDSGVRPALAARLLASADLFNHRRRKPWASVNFITAHDGFTLADLTAYNEKHNLANHEDNNDGANDNHSCNWGAEGPSEDEGITRTRDKVRRAMMMTLLFSNGTPMLLGGDEFARSQDGNNNAYCQDSEISWFDWSAIESEPGRAMLEFTRRCIAARNEFPTLRQPRFFDGQREIALGMPDASWFDEEGRPMEPGMWNFAEGRMLTLRRVARPEPGGPASATLLLINAYSEDHEFVLPEPRLPWQVLADAAEPTDDAGQPAPRSVQDNRITVAAHAAVLLGVRPIDESARGDGTGAAPAAATQPLEQAAAPSGDEAELLHTQQELPPDGEHGEGNEGNEGADSNAQERAHDGASQDGETS</sequence>
<evidence type="ECO:0000256" key="3">
    <source>
        <dbReference type="ARBA" id="ARBA00023295"/>
    </source>
</evidence>
<feature type="region of interest" description="Disordered" evidence="4">
    <location>
        <begin position="710"/>
        <end position="781"/>
    </location>
</feature>
<dbReference type="Gene3D" id="2.60.40.1180">
    <property type="entry name" value="Golgi alpha-mannosidase II"/>
    <property type="match status" value="1"/>
</dbReference>
<accession>A0A934W916</accession>
<dbReference type="Pfam" id="PF00128">
    <property type="entry name" value="Alpha-amylase"/>
    <property type="match status" value="1"/>
</dbReference>
<dbReference type="SUPFAM" id="SSF81296">
    <property type="entry name" value="E set domains"/>
    <property type="match status" value="1"/>
</dbReference>
<dbReference type="SUPFAM" id="SSF51445">
    <property type="entry name" value="(Trans)glycosidases"/>
    <property type="match status" value="1"/>
</dbReference>
<dbReference type="Gene3D" id="3.20.20.80">
    <property type="entry name" value="Glycosidases"/>
    <property type="match status" value="1"/>
</dbReference>
<feature type="domain" description="Glycosyl hydrolase family 13 catalytic" evidence="5">
    <location>
        <begin position="166"/>
        <end position="578"/>
    </location>
</feature>
<dbReference type="Proteomes" id="UP000622890">
    <property type="component" value="Unassembled WGS sequence"/>
</dbReference>